<protein>
    <submittedName>
        <fullName evidence="2">YdcF family protein</fullName>
    </submittedName>
</protein>
<organism evidence="2 3">
    <name type="scientific">Nocardia cyriacigeorgica</name>
    <dbReference type="NCBI Taxonomy" id="135487"/>
    <lineage>
        <taxon>Bacteria</taxon>
        <taxon>Bacillati</taxon>
        <taxon>Actinomycetota</taxon>
        <taxon>Actinomycetes</taxon>
        <taxon>Mycobacteriales</taxon>
        <taxon>Nocardiaceae</taxon>
        <taxon>Nocardia</taxon>
    </lineage>
</organism>
<feature type="domain" description="DUF218" evidence="1">
    <location>
        <begin position="39"/>
        <end position="150"/>
    </location>
</feature>
<gene>
    <name evidence="2" type="ORF">FEK34_12610</name>
</gene>
<reference evidence="2 3" key="1">
    <citation type="submission" date="2019-05" db="EMBL/GenBank/DDBJ databases">
        <title>Genomes sequences of two Nocardia cyriacigeorgica environmental isolates, type strains Nocardia asteroides ATCC 19247 and Nocardia cyriacigeorgica DSM 44484.</title>
        <authorList>
            <person name="Vautrin F."/>
            <person name="Bergeron E."/>
            <person name="Dubost A."/>
            <person name="Abrouk D."/>
            <person name="Rodriguez Nava V."/>
            <person name="Pujic P."/>
        </authorList>
    </citation>
    <scope>NUCLEOTIDE SEQUENCE [LARGE SCALE GENOMIC DNA]</scope>
    <source>
        <strain evidence="2 3">EML 446</strain>
    </source>
</reference>
<dbReference type="InterPro" id="IPR003848">
    <property type="entry name" value="DUF218"/>
</dbReference>
<accession>A0A5R8NSN2</accession>
<sequence>MTELPADLRADVQALWDFGQMSLDVGSADVGIGLGSHDSGVADWAARLYHLGRVPRLVFSGANSPTTAAVFPRGEAVHYRERAMTLGVPDEAVLVETAATNTGENIAFTRDLLRNAGLLDSIRSAILICRPYHQRRSYAVCRKVWPDIAVTCSSAPMALDDYIDHIGDMDRVVTMLVGEVQRAWVYPAKGWAVPVDVPVRVRAAYERLVAAGYVGRLLSE</sequence>
<name>A0A5R8NSN2_9NOCA</name>
<evidence type="ECO:0000313" key="2">
    <source>
        <dbReference type="EMBL" id="TLF78635.1"/>
    </source>
</evidence>
<dbReference type="Gene3D" id="3.40.50.620">
    <property type="entry name" value="HUPs"/>
    <property type="match status" value="1"/>
</dbReference>
<dbReference type="Pfam" id="PF02698">
    <property type="entry name" value="DUF218"/>
    <property type="match status" value="1"/>
</dbReference>
<dbReference type="AlphaFoldDB" id="A0A5R8NSN2"/>
<dbReference type="CDD" id="cd06259">
    <property type="entry name" value="YdcF-like"/>
    <property type="match status" value="1"/>
</dbReference>
<comment type="caution">
    <text evidence="2">The sequence shown here is derived from an EMBL/GenBank/DDBJ whole genome shotgun (WGS) entry which is preliminary data.</text>
</comment>
<dbReference type="Proteomes" id="UP000306378">
    <property type="component" value="Unassembled WGS sequence"/>
</dbReference>
<proteinExistence type="predicted"/>
<dbReference type="PANTHER" id="PTHR30336:SF20">
    <property type="entry name" value="DUF218 DOMAIN-CONTAINING PROTEIN"/>
    <property type="match status" value="1"/>
</dbReference>
<dbReference type="PANTHER" id="PTHR30336">
    <property type="entry name" value="INNER MEMBRANE PROTEIN, PROBABLE PERMEASE"/>
    <property type="match status" value="1"/>
</dbReference>
<dbReference type="GO" id="GO:0005886">
    <property type="term" value="C:plasma membrane"/>
    <property type="evidence" value="ECO:0007669"/>
    <property type="project" value="TreeGrafter"/>
</dbReference>
<dbReference type="RefSeq" id="WP_138447996.1">
    <property type="nucleotide sequence ID" value="NZ_VBUT01000004.1"/>
</dbReference>
<dbReference type="EMBL" id="VBUT01000004">
    <property type="protein sequence ID" value="TLF78635.1"/>
    <property type="molecule type" value="Genomic_DNA"/>
</dbReference>
<dbReference type="InterPro" id="IPR014729">
    <property type="entry name" value="Rossmann-like_a/b/a_fold"/>
</dbReference>
<evidence type="ECO:0000259" key="1">
    <source>
        <dbReference type="Pfam" id="PF02698"/>
    </source>
</evidence>
<evidence type="ECO:0000313" key="3">
    <source>
        <dbReference type="Proteomes" id="UP000306378"/>
    </source>
</evidence>
<dbReference type="InterPro" id="IPR051599">
    <property type="entry name" value="Cell_Envelope_Assoc"/>
</dbReference>